<dbReference type="InterPro" id="IPR016181">
    <property type="entry name" value="Acyl_CoA_acyltransferase"/>
</dbReference>
<dbReference type="Gene3D" id="3.40.630.30">
    <property type="match status" value="1"/>
</dbReference>
<reference evidence="2" key="1">
    <citation type="journal article" date="2019" name="Int. J. Syst. Evol. Microbiol.">
        <title>The Global Catalogue of Microorganisms (GCM) 10K type strain sequencing project: providing services to taxonomists for standard genome sequencing and annotation.</title>
        <authorList>
            <consortium name="The Broad Institute Genomics Platform"/>
            <consortium name="The Broad Institute Genome Sequencing Center for Infectious Disease"/>
            <person name="Wu L."/>
            <person name="Ma J."/>
        </authorList>
    </citation>
    <scope>NUCLEOTIDE SEQUENCE [LARGE SCALE GENOMIC DNA]</scope>
    <source>
        <strain evidence="2">JCM 17933</strain>
    </source>
</reference>
<dbReference type="RefSeq" id="WP_345472962.1">
    <property type="nucleotide sequence ID" value="NZ_BAABHF010000048.1"/>
</dbReference>
<dbReference type="Proteomes" id="UP001500503">
    <property type="component" value="Unassembled WGS sequence"/>
</dbReference>
<proteinExistence type="predicted"/>
<organism evidence="1 2">
    <name type="scientific">Actinoallomurus oryzae</name>
    <dbReference type="NCBI Taxonomy" id="502180"/>
    <lineage>
        <taxon>Bacteria</taxon>
        <taxon>Bacillati</taxon>
        <taxon>Actinomycetota</taxon>
        <taxon>Actinomycetes</taxon>
        <taxon>Streptosporangiales</taxon>
        <taxon>Thermomonosporaceae</taxon>
        <taxon>Actinoallomurus</taxon>
    </lineage>
</organism>
<evidence type="ECO:0008006" key="3">
    <source>
        <dbReference type="Google" id="ProtNLM"/>
    </source>
</evidence>
<gene>
    <name evidence="1" type="ORF">GCM10023191_079770</name>
</gene>
<dbReference type="SUPFAM" id="SSF55729">
    <property type="entry name" value="Acyl-CoA N-acyltransferases (Nat)"/>
    <property type="match status" value="1"/>
</dbReference>
<dbReference type="EMBL" id="BAABHF010000048">
    <property type="protein sequence ID" value="GAA4513133.1"/>
    <property type="molecule type" value="Genomic_DNA"/>
</dbReference>
<evidence type="ECO:0000313" key="2">
    <source>
        <dbReference type="Proteomes" id="UP001500503"/>
    </source>
</evidence>
<name>A0ABP8QYA7_9ACTN</name>
<accession>A0ABP8QYA7</accession>
<protein>
    <recommendedName>
        <fullName evidence="3">N-acetyltransferase</fullName>
    </recommendedName>
</protein>
<sequence>MSPASSSAPARWILEDKPVRACFAHDGTGEVHIEEERPLASIAIELHDVDGDEAARRIDEYHDLYAEIYAGEPYSWGPEYAELFQRRFDTHRQQAGFALVEARTTGTLIGLGYGISLSPAIPWWQNLITPIPPEVTDEPPGRTWALTELMIGERWRRLHLAEAVHDRLLAGRTEERATTTVLPAATAAQAAVLKWGWEKVGRKRNPLPGAPVFDVLVKPLER</sequence>
<comment type="caution">
    <text evidence="1">The sequence shown here is derived from an EMBL/GenBank/DDBJ whole genome shotgun (WGS) entry which is preliminary data.</text>
</comment>
<keyword evidence="2" id="KW-1185">Reference proteome</keyword>
<evidence type="ECO:0000313" key="1">
    <source>
        <dbReference type="EMBL" id="GAA4513133.1"/>
    </source>
</evidence>